<accession>A0AAW1SBB7</accession>
<organism evidence="3 4">
    <name type="scientific">Elliptochloris bilobata</name>
    <dbReference type="NCBI Taxonomy" id="381761"/>
    <lineage>
        <taxon>Eukaryota</taxon>
        <taxon>Viridiplantae</taxon>
        <taxon>Chlorophyta</taxon>
        <taxon>core chlorophytes</taxon>
        <taxon>Trebouxiophyceae</taxon>
        <taxon>Trebouxiophyceae incertae sedis</taxon>
        <taxon>Elliptochloris clade</taxon>
        <taxon>Elliptochloris</taxon>
    </lineage>
</organism>
<evidence type="ECO:0000256" key="1">
    <source>
        <dbReference type="SAM" id="Phobius"/>
    </source>
</evidence>
<feature type="chain" id="PRO_5043688142" evidence="2">
    <location>
        <begin position="21"/>
        <end position="212"/>
    </location>
</feature>
<dbReference type="EMBL" id="JALJOU010000005">
    <property type="protein sequence ID" value="KAK9843765.1"/>
    <property type="molecule type" value="Genomic_DNA"/>
</dbReference>
<keyword evidence="1" id="KW-0812">Transmembrane</keyword>
<evidence type="ECO:0000256" key="2">
    <source>
        <dbReference type="SAM" id="SignalP"/>
    </source>
</evidence>
<keyword evidence="1" id="KW-0472">Membrane</keyword>
<keyword evidence="1" id="KW-1133">Transmembrane helix</keyword>
<keyword evidence="2" id="KW-0732">Signal</keyword>
<proteinExistence type="predicted"/>
<evidence type="ECO:0000313" key="3">
    <source>
        <dbReference type="EMBL" id="KAK9843765.1"/>
    </source>
</evidence>
<feature type="transmembrane region" description="Helical" evidence="1">
    <location>
        <begin position="184"/>
        <end position="211"/>
    </location>
</feature>
<name>A0AAW1SBB7_9CHLO</name>
<feature type="signal peptide" evidence="2">
    <location>
        <begin position="1"/>
        <end position="20"/>
    </location>
</feature>
<gene>
    <name evidence="3" type="ORF">WJX81_005511</name>
</gene>
<keyword evidence="4" id="KW-1185">Reference proteome</keyword>
<comment type="caution">
    <text evidence="3">The sequence shown here is derived from an EMBL/GenBank/DDBJ whole genome shotgun (WGS) entry which is preliminary data.</text>
</comment>
<protein>
    <submittedName>
        <fullName evidence="3">Uncharacterized protein</fullName>
    </submittedName>
</protein>
<dbReference type="Proteomes" id="UP001445335">
    <property type="component" value="Unassembled WGS sequence"/>
</dbReference>
<reference evidence="3 4" key="1">
    <citation type="journal article" date="2024" name="Nat. Commun.">
        <title>Phylogenomics reveals the evolutionary origins of lichenization in chlorophyte algae.</title>
        <authorList>
            <person name="Puginier C."/>
            <person name="Libourel C."/>
            <person name="Otte J."/>
            <person name="Skaloud P."/>
            <person name="Haon M."/>
            <person name="Grisel S."/>
            <person name="Petersen M."/>
            <person name="Berrin J.G."/>
            <person name="Delaux P.M."/>
            <person name="Dal Grande F."/>
            <person name="Keller J."/>
        </authorList>
    </citation>
    <scope>NUCLEOTIDE SEQUENCE [LARGE SCALE GENOMIC DNA]</scope>
    <source>
        <strain evidence="3 4">SAG 245.80</strain>
    </source>
</reference>
<sequence>MQSLVISALLTILAAPRVRGFEPNTGSQLLVQAGSCSAFEFTTQPQYKFTYTLKLLSVAAAGCDRGQIRMTKFYIREACLKQRDNELGLNSYNTFTCPAATDSASSTCDAAFNLADANSLLTAGNATDLQSFDSGNVCATYGDRGFVYVKNNCFSPITVGLELDTSDYQGKLCLQVAGKSISGVGVAIIVVSALLALIVLSFLCCCCCRCLC</sequence>
<dbReference type="AlphaFoldDB" id="A0AAW1SBB7"/>
<evidence type="ECO:0000313" key="4">
    <source>
        <dbReference type="Proteomes" id="UP001445335"/>
    </source>
</evidence>